<evidence type="ECO:0008006" key="4">
    <source>
        <dbReference type="Google" id="ProtNLM"/>
    </source>
</evidence>
<dbReference type="Proteomes" id="UP000250079">
    <property type="component" value="Chromosome"/>
</dbReference>
<feature type="chain" id="PRO_5016276808" description="DUF4198 domain-containing protein" evidence="1">
    <location>
        <begin position="24"/>
        <end position="275"/>
    </location>
</feature>
<evidence type="ECO:0000256" key="1">
    <source>
        <dbReference type="SAM" id="SignalP"/>
    </source>
</evidence>
<accession>A0A2Z2NWZ7</accession>
<dbReference type="AlphaFoldDB" id="A0A2Z2NWZ7"/>
<protein>
    <recommendedName>
        <fullName evidence="4">DUF4198 domain-containing protein</fullName>
    </recommendedName>
</protein>
<evidence type="ECO:0000313" key="2">
    <source>
        <dbReference type="EMBL" id="ASJ74278.1"/>
    </source>
</evidence>
<keyword evidence="1" id="KW-0732">Signal</keyword>
<feature type="signal peptide" evidence="1">
    <location>
        <begin position="1"/>
        <end position="23"/>
    </location>
</feature>
<dbReference type="InterPro" id="IPR019613">
    <property type="entry name" value="DUF4198"/>
</dbReference>
<gene>
    <name evidence="2" type="ORF">IMCC3135_21005</name>
</gene>
<dbReference type="Pfam" id="PF10670">
    <property type="entry name" value="DUF4198"/>
    <property type="match status" value="1"/>
</dbReference>
<keyword evidence="3" id="KW-1185">Reference proteome</keyword>
<organism evidence="2 3">
    <name type="scientific">Granulosicoccus antarcticus IMCC3135</name>
    <dbReference type="NCBI Taxonomy" id="1192854"/>
    <lineage>
        <taxon>Bacteria</taxon>
        <taxon>Pseudomonadati</taxon>
        <taxon>Pseudomonadota</taxon>
        <taxon>Gammaproteobacteria</taxon>
        <taxon>Chromatiales</taxon>
        <taxon>Granulosicoccaceae</taxon>
        <taxon>Granulosicoccus</taxon>
    </lineage>
</organism>
<dbReference type="EMBL" id="CP018632">
    <property type="protein sequence ID" value="ASJ74278.1"/>
    <property type="molecule type" value="Genomic_DNA"/>
</dbReference>
<sequence>MNMYLRNTIAGCIWALSTVHAQAHDFWIEPDSFTPNENQAVAISLRFGVGFNGQTLPYVNSFFTDFSLTDKNSRSHIRSRQGDDPAATITATAGAQLLGYQSVPQFVELKADKFNQYLEEEGIEYIRVERERRGESDSPAPENFVRCAKALIQTGPADQDVYRKKLGYTLELIPQSDPYQLEKDDKLQFQLLYKDKPIDGLQLQAVSKADPDNVQKIRTDMNGKASVKIDKYGVWLIKVVLILPIERRQQINNETKFALWQSYWASYVFELVDES</sequence>
<reference evidence="2 3" key="1">
    <citation type="submission" date="2016-12" db="EMBL/GenBank/DDBJ databases">
        <authorList>
            <person name="Song W.-J."/>
            <person name="Kurnit D.M."/>
        </authorList>
    </citation>
    <scope>NUCLEOTIDE SEQUENCE [LARGE SCALE GENOMIC DNA]</scope>
    <source>
        <strain evidence="2 3">IMCC3135</strain>
    </source>
</reference>
<dbReference type="KEGG" id="gai:IMCC3135_21005"/>
<evidence type="ECO:0000313" key="3">
    <source>
        <dbReference type="Proteomes" id="UP000250079"/>
    </source>
</evidence>
<dbReference type="OrthoDB" id="5783154at2"/>
<name>A0A2Z2NWZ7_9GAMM</name>
<dbReference type="RefSeq" id="WP_088919329.1">
    <property type="nucleotide sequence ID" value="NZ_CP018632.1"/>
</dbReference>
<proteinExistence type="predicted"/>